<keyword evidence="5" id="KW-1185">Reference proteome</keyword>
<keyword evidence="4" id="KW-0560">Oxidoreductase</keyword>
<evidence type="ECO:0000313" key="4">
    <source>
        <dbReference type="EMBL" id="MFD0912750.1"/>
    </source>
</evidence>
<evidence type="ECO:0000313" key="5">
    <source>
        <dbReference type="Proteomes" id="UP001597128"/>
    </source>
</evidence>
<dbReference type="Pfam" id="PF08534">
    <property type="entry name" value="Redoxin"/>
    <property type="match status" value="1"/>
</dbReference>
<dbReference type="Gene3D" id="3.40.30.10">
    <property type="entry name" value="Glutaredoxin"/>
    <property type="match status" value="1"/>
</dbReference>
<evidence type="ECO:0000256" key="1">
    <source>
        <dbReference type="ARBA" id="ARBA00023157"/>
    </source>
</evidence>
<dbReference type="SUPFAM" id="SSF52833">
    <property type="entry name" value="Thioredoxin-like"/>
    <property type="match status" value="1"/>
</dbReference>
<dbReference type="PROSITE" id="PS51352">
    <property type="entry name" value="THIOREDOXIN_2"/>
    <property type="match status" value="1"/>
</dbReference>
<keyword evidence="1" id="KW-1015">Disulfide bond</keyword>
<evidence type="ECO:0000256" key="2">
    <source>
        <dbReference type="ARBA" id="ARBA00023284"/>
    </source>
</evidence>
<dbReference type="EC" id="1.11.1.-" evidence="4"/>
<sequence length="171" mass="18962">MIMSHAISLLDEPILVEDNLPRVGEVLPFFQLVNHSLEDITLESFQGKRKILHFFPGIDTPASADSVRRLDALAETLPNIAILNISPDLPFTMSRFCETEQLRHSTNLSTLRGRDMIKNYGVLIMSSKLAGLPARALMVADENDKVLHVELVEDLTSEPDFAAALKSLTGH</sequence>
<evidence type="ECO:0000259" key="3">
    <source>
        <dbReference type="PROSITE" id="PS51352"/>
    </source>
</evidence>
<dbReference type="InterPro" id="IPR013766">
    <property type="entry name" value="Thioredoxin_domain"/>
</dbReference>
<keyword evidence="2" id="KW-0676">Redox-active center</keyword>
<dbReference type="InterPro" id="IPR002065">
    <property type="entry name" value="TPX"/>
</dbReference>
<dbReference type="InterPro" id="IPR013740">
    <property type="entry name" value="Redoxin"/>
</dbReference>
<dbReference type="EMBL" id="JBHTKB010000001">
    <property type="protein sequence ID" value="MFD0912750.1"/>
    <property type="molecule type" value="Genomic_DNA"/>
</dbReference>
<dbReference type="InterPro" id="IPR050455">
    <property type="entry name" value="Tpx_Peroxidase_subfamily"/>
</dbReference>
<accession>A0ABW3F617</accession>
<feature type="domain" description="Thioredoxin" evidence="3">
    <location>
        <begin position="21"/>
        <end position="170"/>
    </location>
</feature>
<reference evidence="5" key="1">
    <citation type="journal article" date="2019" name="Int. J. Syst. Evol. Microbiol.">
        <title>The Global Catalogue of Microorganisms (GCM) 10K type strain sequencing project: providing services to taxonomists for standard genome sequencing and annotation.</title>
        <authorList>
            <consortium name="The Broad Institute Genomics Platform"/>
            <consortium name="The Broad Institute Genome Sequencing Center for Infectious Disease"/>
            <person name="Wu L."/>
            <person name="Ma J."/>
        </authorList>
    </citation>
    <scope>NUCLEOTIDE SEQUENCE [LARGE SCALE GENOMIC DNA]</scope>
    <source>
        <strain evidence="5">CCUG 58412</strain>
    </source>
</reference>
<organism evidence="4 5">
    <name type="scientific">Methylophilus luteus</name>
    <dbReference type="NCBI Taxonomy" id="640108"/>
    <lineage>
        <taxon>Bacteria</taxon>
        <taxon>Pseudomonadati</taxon>
        <taxon>Pseudomonadota</taxon>
        <taxon>Betaproteobacteria</taxon>
        <taxon>Nitrosomonadales</taxon>
        <taxon>Methylophilaceae</taxon>
        <taxon>Methylophilus</taxon>
    </lineage>
</organism>
<dbReference type="RefSeq" id="WP_379055899.1">
    <property type="nucleotide sequence ID" value="NZ_JBHTKB010000001.1"/>
</dbReference>
<dbReference type="GO" id="GO:0004601">
    <property type="term" value="F:peroxidase activity"/>
    <property type="evidence" value="ECO:0007669"/>
    <property type="project" value="UniProtKB-KW"/>
</dbReference>
<dbReference type="NCBIfam" id="NF001808">
    <property type="entry name" value="PRK00522.1"/>
    <property type="match status" value="1"/>
</dbReference>
<keyword evidence="4" id="KW-0575">Peroxidase</keyword>
<dbReference type="InterPro" id="IPR036249">
    <property type="entry name" value="Thioredoxin-like_sf"/>
</dbReference>
<comment type="caution">
    <text evidence="4">The sequence shown here is derived from an EMBL/GenBank/DDBJ whole genome shotgun (WGS) entry which is preliminary data.</text>
</comment>
<gene>
    <name evidence="4" type="primary">tpx</name>
    <name evidence="4" type="ORF">ACFQ1Z_04255</name>
</gene>
<dbReference type="Proteomes" id="UP001597128">
    <property type="component" value="Unassembled WGS sequence"/>
</dbReference>
<protein>
    <submittedName>
        <fullName evidence="4">Thiol peroxidase</fullName>
        <ecNumber evidence="4">1.11.1.-</ecNumber>
    </submittedName>
</protein>
<name>A0ABW3F617_9PROT</name>
<proteinExistence type="predicted"/>
<dbReference type="CDD" id="cd03014">
    <property type="entry name" value="PRX_Atyp2cys"/>
    <property type="match status" value="1"/>
</dbReference>
<dbReference type="PANTHER" id="PTHR43110">
    <property type="entry name" value="THIOL PEROXIDASE"/>
    <property type="match status" value="1"/>
</dbReference>
<dbReference type="PANTHER" id="PTHR43110:SF1">
    <property type="entry name" value="THIOL PEROXIDASE"/>
    <property type="match status" value="1"/>
</dbReference>